<feature type="compositionally biased region" description="Polar residues" evidence="3">
    <location>
        <begin position="96"/>
        <end position="116"/>
    </location>
</feature>
<feature type="compositionally biased region" description="Low complexity" evidence="3">
    <location>
        <begin position="180"/>
        <end position="189"/>
    </location>
</feature>
<evidence type="ECO:0000313" key="6">
    <source>
        <dbReference type="Proteomes" id="UP000006352"/>
    </source>
</evidence>
<dbReference type="EMBL" id="HE797621">
    <property type="protein sequence ID" value="CCM07032.1"/>
    <property type="molecule type" value="Genomic_DNA"/>
</dbReference>
<name>J7RHG2_9APHY</name>
<dbReference type="InParanoid" id="J7RHG2"/>
<dbReference type="GO" id="GO:0003676">
    <property type="term" value="F:nucleic acid binding"/>
    <property type="evidence" value="ECO:0007669"/>
    <property type="project" value="InterPro"/>
</dbReference>
<proteinExistence type="predicted"/>
<dbReference type="PROSITE" id="PS50158">
    <property type="entry name" value="ZF_CCHC"/>
    <property type="match status" value="1"/>
</dbReference>
<keyword evidence="2" id="KW-0479">Metal-binding</keyword>
<keyword evidence="2" id="KW-0862">Zinc</keyword>
<dbReference type="HOGENOM" id="CLU_085118_0_0_1"/>
<feature type="region of interest" description="Disordered" evidence="3">
    <location>
        <begin position="172"/>
        <end position="202"/>
    </location>
</feature>
<feature type="domain" description="CCHC-type" evidence="4">
    <location>
        <begin position="154"/>
        <end position="169"/>
    </location>
</feature>
<keyword evidence="2" id="KW-0863">Zinc-finger</keyword>
<dbReference type="Proteomes" id="UP000006352">
    <property type="component" value="Unassembled WGS sequence"/>
</dbReference>
<dbReference type="SUPFAM" id="SSF57756">
    <property type="entry name" value="Retrovirus zinc finger-like domains"/>
    <property type="match status" value="1"/>
</dbReference>
<evidence type="ECO:0000259" key="4">
    <source>
        <dbReference type="PROSITE" id="PS50158"/>
    </source>
</evidence>
<dbReference type="OrthoDB" id="2768905at2759"/>
<dbReference type="RefSeq" id="XP_012177053.1">
    <property type="nucleotide sequence ID" value="XM_012321663.1"/>
</dbReference>
<dbReference type="AlphaFoldDB" id="J7RHG2"/>
<keyword evidence="1" id="KW-0507">mRNA processing</keyword>
<dbReference type="GeneID" id="24101932"/>
<dbReference type="STRING" id="599839.J7RHG2"/>
<dbReference type="SMART" id="SM00343">
    <property type="entry name" value="ZnF_C2HC"/>
    <property type="match status" value="1"/>
</dbReference>
<dbReference type="InterPro" id="IPR001878">
    <property type="entry name" value="Znf_CCHC"/>
</dbReference>
<evidence type="ECO:0000313" key="5">
    <source>
        <dbReference type="EMBL" id="CCM07032.1"/>
    </source>
</evidence>
<dbReference type="Gene3D" id="4.10.60.10">
    <property type="entry name" value="Zinc finger, CCHC-type"/>
    <property type="match status" value="1"/>
</dbReference>
<feature type="compositionally biased region" description="Low complexity" evidence="3">
    <location>
        <begin position="117"/>
        <end position="130"/>
    </location>
</feature>
<organism evidence="5 6">
    <name type="scientific">Fibroporia radiculosa</name>
    <dbReference type="NCBI Taxonomy" id="599839"/>
    <lineage>
        <taxon>Eukaryota</taxon>
        <taxon>Fungi</taxon>
        <taxon>Dikarya</taxon>
        <taxon>Basidiomycota</taxon>
        <taxon>Agaricomycotina</taxon>
        <taxon>Agaricomycetes</taxon>
        <taxon>Polyporales</taxon>
        <taxon>Fibroporiaceae</taxon>
        <taxon>Fibroporia</taxon>
    </lineage>
</organism>
<reference evidence="5 6" key="1">
    <citation type="journal article" date="2012" name="Appl. Environ. Microbiol.">
        <title>Short-read sequencing for genomic analysis of the brown rot fungus Fibroporia radiculosa.</title>
        <authorList>
            <person name="Tang J.D."/>
            <person name="Perkins A.D."/>
            <person name="Sonstegard T.S."/>
            <person name="Schroeder S.G."/>
            <person name="Burgess S.C."/>
            <person name="Diehl S.V."/>
        </authorList>
    </citation>
    <scope>NUCLEOTIDE SEQUENCE [LARGE SCALE GENOMIC DNA]</scope>
    <source>
        <strain evidence="5 6">TFFH 294</strain>
    </source>
</reference>
<dbReference type="GO" id="GO:0006397">
    <property type="term" value="P:mRNA processing"/>
    <property type="evidence" value="ECO:0007669"/>
    <property type="project" value="UniProtKB-KW"/>
</dbReference>
<dbReference type="Pfam" id="PF00098">
    <property type="entry name" value="zf-CCHC"/>
    <property type="match status" value="1"/>
</dbReference>
<evidence type="ECO:0000256" key="1">
    <source>
        <dbReference type="ARBA" id="ARBA00022664"/>
    </source>
</evidence>
<feature type="compositionally biased region" description="Basic and acidic residues" evidence="3">
    <location>
        <begin position="254"/>
        <end position="267"/>
    </location>
</feature>
<dbReference type="GO" id="GO:0008270">
    <property type="term" value="F:zinc ion binding"/>
    <property type="evidence" value="ECO:0007669"/>
    <property type="project" value="UniProtKB-KW"/>
</dbReference>
<feature type="region of interest" description="Disordered" evidence="3">
    <location>
        <begin position="244"/>
        <end position="267"/>
    </location>
</feature>
<feature type="region of interest" description="Disordered" evidence="3">
    <location>
        <begin position="96"/>
        <end position="144"/>
    </location>
</feature>
<sequence length="267" mass="29591">MDQDEDACQEFLRMLKKYETVAAKDTAKFIGEFRGLADLVKSTDSELIAAIRDRLHREIKNVLVARGSSQWPKKWSDYCDYVLDICKDMDIQQSVSSMGPLSSKDPNTMEVDNTSKQRQSGSRQTQQQRSAPDPRKRQEGNALSMQEAQKKGICYICGIKGHWGRNCPNKKTGDSVAKPAAANTASTTGGSKGKSTDFSKPQFRRIRQIELSSDDDSDVEIQVVRKSKGTGNPPKPVKAIEAAAVTPEVVPGPFKEETPEGQDHKDR</sequence>
<protein>
    <recommendedName>
        <fullName evidence="4">CCHC-type domain-containing protein</fullName>
    </recommendedName>
</protein>
<gene>
    <name evidence="5" type="ORF">FIBRA_09351</name>
</gene>
<evidence type="ECO:0000256" key="2">
    <source>
        <dbReference type="PROSITE-ProRule" id="PRU00047"/>
    </source>
</evidence>
<evidence type="ECO:0000256" key="3">
    <source>
        <dbReference type="SAM" id="MobiDB-lite"/>
    </source>
</evidence>
<keyword evidence="6" id="KW-1185">Reference proteome</keyword>
<dbReference type="InterPro" id="IPR036875">
    <property type="entry name" value="Znf_CCHC_sf"/>
</dbReference>
<accession>J7RHG2</accession>